<organism evidence="1 2">
    <name type="scientific">Rufibacter immobilis</name>
    <dbReference type="NCBI Taxonomy" id="1348778"/>
    <lineage>
        <taxon>Bacteria</taxon>
        <taxon>Pseudomonadati</taxon>
        <taxon>Bacteroidota</taxon>
        <taxon>Cytophagia</taxon>
        <taxon>Cytophagales</taxon>
        <taxon>Hymenobacteraceae</taxon>
        <taxon>Rufibacter</taxon>
    </lineage>
</organism>
<reference evidence="1 2" key="1">
    <citation type="submission" date="2018-11" db="EMBL/GenBank/DDBJ databases">
        <title>Rufibacter latericius sp. nov., isolated from water in Baiyang Lake.</title>
        <authorList>
            <person name="Yang Y."/>
        </authorList>
    </citation>
    <scope>NUCLEOTIDE SEQUENCE [LARGE SCALE GENOMIC DNA]</scope>
    <source>
        <strain evidence="1 2">MCC P1</strain>
    </source>
</reference>
<proteinExistence type="predicted"/>
<protein>
    <submittedName>
        <fullName evidence="1">Uncharacterized protein</fullName>
    </submittedName>
</protein>
<dbReference type="AlphaFoldDB" id="A0A3M9MXN3"/>
<keyword evidence="2" id="KW-1185">Reference proteome</keyword>
<evidence type="ECO:0000313" key="2">
    <source>
        <dbReference type="Proteomes" id="UP000271010"/>
    </source>
</evidence>
<dbReference type="EMBL" id="RJJE01000009">
    <property type="protein sequence ID" value="RNI29633.1"/>
    <property type="molecule type" value="Genomic_DNA"/>
</dbReference>
<gene>
    <name evidence="1" type="ORF">EFA69_08730</name>
</gene>
<comment type="caution">
    <text evidence="1">The sequence shown here is derived from an EMBL/GenBank/DDBJ whole genome shotgun (WGS) entry which is preliminary data.</text>
</comment>
<evidence type="ECO:0000313" key="1">
    <source>
        <dbReference type="EMBL" id="RNI29633.1"/>
    </source>
</evidence>
<accession>A0A3M9MXN3</accession>
<sequence length="91" mass="10471">MPRFPNFALGYSTFYPKPFMIKKITYLFFFLFLPFGAVHAQITLLPKAGVTFTSYTFGRFPEQRVEETYEPGVVAGVALNIPVTRWPWLSV</sequence>
<dbReference type="Proteomes" id="UP000271010">
    <property type="component" value="Unassembled WGS sequence"/>
</dbReference>
<name>A0A3M9MXN3_9BACT</name>